<evidence type="ECO:0000256" key="1">
    <source>
        <dbReference type="SAM" id="Phobius"/>
    </source>
</evidence>
<keyword evidence="4" id="KW-1185">Reference proteome</keyword>
<sequence length="270" mass="31694">MENNKDSINQEGVSILENIFIFLFYMILSCISNGAISAFLERTLYFKPNIWIKLIESVLFIVMELLFIKFYKNYGKLHLDFKRTKNYKIYIWLSLIVIGYIWFYDNSIEIFLDSIIKVDLVDYAFKNKKGLYLIYISIYLSIFAPIFEEIIFRGLLFKGLLKRYDYLKAIIASSIFFAIIHGDIKQGINAFILGIILAIVYYRTNSLLPCIFLHFVNNFIYVLSLYGIRIKSSNFSLIELVIGALILISSYLIHKKIIKTEKEENVKVIY</sequence>
<dbReference type="PROSITE" id="PS51257">
    <property type="entry name" value="PROKAR_LIPOPROTEIN"/>
    <property type="match status" value="1"/>
</dbReference>
<proteinExistence type="predicted"/>
<dbReference type="KEGG" id="hhw:NCTC503_01347"/>
<feature type="transmembrane region" description="Helical" evidence="1">
    <location>
        <begin position="211"/>
        <end position="228"/>
    </location>
</feature>
<dbReference type="GO" id="GO:0006508">
    <property type="term" value="P:proteolysis"/>
    <property type="evidence" value="ECO:0007669"/>
    <property type="project" value="UniProtKB-KW"/>
</dbReference>
<evidence type="ECO:0000313" key="4">
    <source>
        <dbReference type="Proteomes" id="UP000308489"/>
    </source>
</evidence>
<dbReference type="OrthoDB" id="4177129at2"/>
<dbReference type="GO" id="GO:0004175">
    <property type="term" value="F:endopeptidase activity"/>
    <property type="evidence" value="ECO:0007669"/>
    <property type="project" value="UniProtKB-ARBA"/>
</dbReference>
<feature type="transmembrane region" description="Helical" evidence="1">
    <location>
        <begin position="89"/>
        <end position="112"/>
    </location>
</feature>
<organism evidence="3 4">
    <name type="scientific">Hathewaya histolytica</name>
    <name type="common">Clostridium histolyticum</name>
    <dbReference type="NCBI Taxonomy" id="1498"/>
    <lineage>
        <taxon>Bacteria</taxon>
        <taxon>Bacillati</taxon>
        <taxon>Bacillota</taxon>
        <taxon>Clostridia</taxon>
        <taxon>Eubacteriales</taxon>
        <taxon>Clostridiaceae</taxon>
        <taxon>Hathewaya</taxon>
    </lineage>
</organism>
<feature type="transmembrane region" description="Helical" evidence="1">
    <location>
        <begin position="50"/>
        <end position="68"/>
    </location>
</feature>
<feature type="transmembrane region" description="Helical" evidence="1">
    <location>
        <begin position="164"/>
        <end position="181"/>
    </location>
</feature>
<name>A0A4U9RDN8_HATHI</name>
<accession>A0A4U9RDN8</accession>
<keyword evidence="3" id="KW-0645">Protease</keyword>
<keyword evidence="3" id="KW-0378">Hydrolase</keyword>
<protein>
    <submittedName>
        <fullName evidence="3">CAAX amino terminal protease family protein</fullName>
    </submittedName>
</protein>
<reference evidence="3 4" key="1">
    <citation type="submission" date="2019-05" db="EMBL/GenBank/DDBJ databases">
        <authorList>
            <consortium name="Pathogen Informatics"/>
        </authorList>
    </citation>
    <scope>NUCLEOTIDE SEQUENCE [LARGE SCALE GENOMIC DNA]</scope>
    <source>
        <strain evidence="3 4">NCTC503</strain>
    </source>
</reference>
<dbReference type="GO" id="GO:0080120">
    <property type="term" value="P:CAAX-box protein maturation"/>
    <property type="evidence" value="ECO:0007669"/>
    <property type="project" value="UniProtKB-ARBA"/>
</dbReference>
<dbReference type="AlphaFoldDB" id="A0A4U9RDN8"/>
<feature type="transmembrane region" description="Helical" evidence="1">
    <location>
        <begin position="187"/>
        <end position="204"/>
    </location>
</feature>
<feature type="transmembrane region" description="Helical" evidence="1">
    <location>
        <begin position="132"/>
        <end position="152"/>
    </location>
</feature>
<dbReference type="EMBL" id="LR590481">
    <property type="protein sequence ID" value="VTQ89148.1"/>
    <property type="molecule type" value="Genomic_DNA"/>
</dbReference>
<evidence type="ECO:0000259" key="2">
    <source>
        <dbReference type="Pfam" id="PF02517"/>
    </source>
</evidence>
<dbReference type="Proteomes" id="UP000308489">
    <property type="component" value="Chromosome 1"/>
</dbReference>
<keyword evidence="1" id="KW-0812">Transmembrane</keyword>
<keyword evidence="1" id="KW-0472">Membrane</keyword>
<dbReference type="PANTHER" id="PTHR36435">
    <property type="entry name" value="SLR1288 PROTEIN"/>
    <property type="match status" value="1"/>
</dbReference>
<dbReference type="RefSeq" id="WP_138210014.1">
    <property type="nucleotide sequence ID" value="NZ_CBCRUQ010000017.1"/>
</dbReference>
<keyword evidence="1" id="KW-1133">Transmembrane helix</keyword>
<evidence type="ECO:0000313" key="3">
    <source>
        <dbReference type="EMBL" id="VTQ89148.1"/>
    </source>
</evidence>
<dbReference type="PANTHER" id="PTHR36435:SF1">
    <property type="entry name" value="CAAX AMINO TERMINAL PROTEASE FAMILY PROTEIN"/>
    <property type="match status" value="1"/>
</dbReference>
<gene>
    <name evidence="3" type="ORF">NCTC503_01347</name>
</gene>
<dbReference type="InterPro" id="IPR052710">
    <property type="entry name" value="CAAX_protease"/>
</dbReference>
<feature type="transmembrane region" description="Helical" evidence="1">
    <location>
        <begin position="20"/>
        <end position="38"/>
    </location>
</feature>
<feature type="transmembrane region" description="Helical" evidence="1">
    <location>
        <begin position="234"/>
        <end position="253"/>
    </location>
</feature>
<dbReference type="Pfam" id="PF02517">
    <property type="entry name" value="Rce1-like"/>
    <property type="match status" value="1"/>
</dbReference>
<dbReference type="InterPro" id="IPR003675">
    <property type="entry name" value="Rce1/LyrA-like_dom"/>
</dbReference>
<feature type="domain" description="CAAX prenyl protease 2/Lysostaphin resistance protein A-like" evidence="2">
    <location>
        <begin position="133"/>
        <end position="220"/>
    </location>
</feature>